<dbReference type="Proteomes" id="UP001371456">
    <property type="component" value="Unassembled WGS sequence"/>
</dbReference>
<evidence type="ECO:0000256" key="3">
    <source>
        <dbReference type="ARBA" id="ARBA00022679"/>
    </source>
</evidence>
<dbReference type="GO" id="GO:0090447">
    <property type="term" value="F:glycerol-3-phosphate 2-O-acyltransferase activity"/>
    <property type="evidence" value="ECO:0007669"/>
    <property type="project" value="TreeGrafter"/>
</dbReference>
<dbReference type="GO" id="GO:0010143">
    <property type="term" value="P:cutin biosynthetic process"/>
    <property type="evidence" value="ECO:0007669"/>
    <property type="project" value="TreeGrafter"/>
</dbReference>
<organism evidence="10 11">
    <name type="scientific">Solanum bulbocastanum</name>
    <name type="common">Wild potato</name>
    <dbReference type="NCBI Taxonomy" id="147425"/>
    <lineage>
        <taxon>Eukaryota</taxon>
        <taxon>Viridiplantae</taxon>
        <taxon>Streptophyta</taxon>
        <taxon>Embryophyta</taxon>
        <taxon>Tracheophyta</taxon>
        <taxon>Spermatophyta</taxon>
        <taxon>Magnoliopsida</taxon>
        <taxon>eudicotyledons</taxon>
        <taxon>Gunneridae</taxon>
        <taxon>Pentapetalae</taxon>
        <taxon>asterids</taxon>
        <taxon>lamiids</taxon>
        <taxon>Solanales</taxon>
        <taxon>Solanaceae</taxon>
        <taxon>Solanoideae</taxon>
        <taxon>Solaneae</taxon>
        <taxon>Solanum</taxon>
    </lineage>
</organism>
<evidence type="ECO:0000256" key="6">
    <source>
        <dbReference type="ARBA" id="ARBA00023136"/>
    </source>
</evidence>
<proteinExistence type="inferred from homology"/>
<comment type="caution">
    <text evidence="10">The sequence shown here is derived from an EMBL/GenBank/DDBJ whole genome shotgun (WGS) entry which is preliminary data.</text>
</comment>
<dbReference type="AlphaFoldDB" id="A0AAN8Y4G9"/>
<comment type="subcellular location">
    <subcellularLocation>
        <location evidence="1">Membrane</location>
    </subcellularLocation>
</comment>
<evidence type="ECO:0000256" key="1">
    <source>
        <dbReference type="ARBA" id="ARBA00004370"/>
    </source>
</evidence>
<evidence type="ECO:0000256" key="4">
    <source>
        <dbReference type="ARBA" id="ARBA00022692"/>
    </source>
</evidence>
<evidence type="ECO:0000313" key="11">
    <source>
        <dbReference type="Proteomes" id="UP001371456"/>
    </source>
</evidence>
<dbReference type="Pfam" id="PF23270">
    <property type="entry name" value="HAD_RAM2_N"/>
    <property type="match status" value="1"/>
</dbReference>
<protein>
    <recommendedName>
        <fullName evidence="9">Glycerol-3-phosphate acyltransferase RAM2/GPAT1-8 HAD-like domain-containing protein</fullName>
    </recommendedName>
</protein>
<keyword evidence="5 8" id="KW-1133">Transmembrane helix</keyword>
<dbReference type="GO" id="GO:0016020">
    <property type="term" value="C:membrane"/>
    <property type="evidence" value="ECO:0007669"/>
    <property type="project" value="UniProtKB-SubCell"/>
</dbReference>
<gene>
    <name evidence="10" type="ORF">RDI58_025319</name>
</gene>
<sequence length="146" mass="16234">MSITIFPTVEKCTSEGREKDTLVTDLDGTLLRGRSSFAYFALVAFDVGGVLRLLFLLLASPLGGILYFFISESVGIQVLIFVIFVGMKVSDIESTARDVLPKFYYEDLHPESWRVFSSCGKHCVLTATSKIMVELFLKDHLGVDIV</sequence>
<keyword evidence="7" id="KW-0012">Acyltransferase</keyword>
<evidence type="ECO:0000256" key="8">
    <source>
        <dbReference type="SAM" id="Phobius"/>
    </source>
</evidence>
<reference evidence="10 11" key="1">
    <citation type="submission" date="2024-02" db="EMBL/GenBank/DDBJ databases">
        <title>de novo genome assembly of Solanum bulbocastanum strain 11H21.</title>
        <authorList>
            <person name="Hosaka A.J."/>
        </authorList>
    </citation>
    <scope>NUCLEOTIDE SEQUENCE [LARGE SCALE GENOMIC DNA]</scope>
    <source>
        <tissue evidence="10">Young leaves</tissue>
    </source>
</reference>
<keyword evidence="6 8" id="KW-0472">Membrane</keyword>
<comment type="similarity">
    <text evidence="2">Belongs to the GPAT/DAPAT family.</text>
</comment>
<dbReference type="PANTHER" id="PTHR15486">
    <property type="entry name" value="ANCIENT UBIQUITOUS PROTEIN"/>
    <property type="match status" value="1"/>
</dbReference>
<dbReference type="GO" id="GO:0016791">
    <property type="term" value="F:phosphatase activity"/>
    <property type="evidence" value="ECO:0007669"/>
    <property type="project" value="TreeGrafter"/>
</dbReference>
<evidence type="ECO:0000259" key="9">
    <source>
        <dbReference type="Pfam" id="PF23270"/>
    </source>
</evidence>
<evidence type="ECO:0000256" key="5">
    <source>
        <dbReference type="ARBA" id="ARBA00022989"/>
    </source>
</evidence>
<dbReference type="EMBL" id="JBANQN010000010">
    <property type="protein sequence ID" value="KAK6778601.1"/>
    <property type="molecule type" value="Genomic_DNA"/>
</dbReference>
<dbReference type="InterPro" id="IPR056462">
    <property type="entry name" value="HAD_RAM2/GPAT1-8"/>
</dbReference>
<feature type="domain" description="Glycerol-3-phosphate acyltransferase RAM2/GPAT1-8 HAD-like" evidence="9">
    <location>
        <begin position="21"/>
        <end position="146"/>
    </location>
</feature>
<evidence type="ECO:0000256" key="7">
    <source>
        <dbReference type="ARBA" id="ARBA00023315"/>
    </source>
</evidence>
<keyword evidence="4 8" id="KW-0812">Transmembrane</keyword>
<name>A0AAN8Y4G9_SOLBU</name>
<accession>A0AAN8Y4G9</accession>
<evidence type="ECO:0000256" key="2">
    <source>
        <dbReference type="ARBA" id="ARBA00007937"/>
    </source>
</evidence>
<evidence type="ECO:0000313" key="10">
    <source>
        <dbReference type="EMBL" id="KAK6778601.1"/>
    </source>
</evidence>
<keyword evidence="3" id="KW-0808">Transferase</keyword>
<feature type="transmembrane region" description="Helical" evidence="8">
    <location>
        <begin position="65"/>
        <end position="87"/>
    </location>
</feature>
<keyword evidence="11" id="KW-1185">Reference proteome</keyword>
<dbReference type="PANTHER" id="PTHR15486:SF67">
    <property type="entry name" value="GLYCEROL-3-PHOSPHATE 2-O-ACYLTRANSFERASE 6-LIKE"/>
    <property type="match status" value="1"/>
</dbReference>
<feature type="transmembrane region" description="Helical" evidence="8">
    <location>
        <begin position="37"/>
        <end position="59"/>
    </location>
</feature>